<dbReference type="RefSeq" id="WP_004079491.1">
    <property type="nucleotide sequence ID" value="NZ_VIRB01000128.1"/>
</dbReference>
<dbReference type="OrthoDB" id="7330654at2"/>
<dbReference type="InterPro" id="IPR003679">
    <property type="entry name" value="Amioglycoside_AcTrfase"/>
</dbReference>
<dbReference type="EMBL" id="VIRB01000128">
    <property type="protein sequence ID" value="NDO70928.1"/>
    <property type="molecule type" value="Genomic_DNA"/>
</dbReference>
<keyword evidence="3 4" id="KW-0012">Acyltransferase</keyword>
<dbReference type="Proteomes" id="UP000474104">
    <property type="component" value="Unassembled WGS sequence"/>
</dbReference>
<keyword evidence="2 4" id="KW-0808">Transferase</keyword>
<dbReference type="AlphaFoldDB" id="A0A9X5H873"/>
<dbReference type="GO" id="GO:0046677">
    <property type="term" value="P:response to antibiotic"/>
    <property type="evidence" value="ECO:0007669"/>
    <property type="project" value="UniProtKB-KW"/>
</dbReference>
<organism evidence="5 6">
    <name type="scientific">Schaedlerella arabinosiphila</name>
    <dbReference type="NCBI Taxonomy" id="2044587"/>
    <lineage>
        <taxon>Bacteria</taxon>
        <taxon>Bacillati</taxon>
        <taxon>Bacillota</taxon>
        <taxon>Clostridia</taxon>
        <taxon>Lachnospirales</taxon>
        <taxon>Lachnospiraceae</taxon>
        <taxon>Schaedlerella</taxon>
    </lineage>
</organism>
<evidence type="ECO:0000313" key="5">
    <source>
        <dbReference type="EMBL" id="NDO70928.1"/>
    </source>
</evidence>
<comment type="similarity">
    <text evidence="1 4">Belongs to the antibiotic N-acetyltransferase family.</text>
</comment>
<comment type="caution">
    <text evidence="5">The sequence shown here is derived from an EMBL/GenBank/DDBJ whole genome shotgun (WGS) entry which is preliminary data.</text>
</comment>
<sequence length="78" mass="8539">MEKRKLVTPDDMKTALKDLGVRKGQAIMVHTSLCSLGYVCGGAQSVIEALLESVGDEGTIMMPTQSWKDPVSKKFRLI</sequence>
<dbReference type="Pfam" id="PF02522">
    <property type="entry name" value="Antibiotic_NAT"/>
    <property type="match status" value="1"/>
</dbReference>
<reference evidence="5 6" key="1">
    <citation type="submission" date="2019-07" db="EMBL/GenBank/DDBJ databases">
        <title>Draft genome sequences of 15 bacterial species constituting the stable defined intestinal microbiota of the GM15 gnotobiotic mouse model.</title>
        <authorList>
            <person name="Elie C."/>
            <person name="Mathieu A."/>
            <person name="Saliou A."/>
            <person name="Darnaud M."/>
            <person name="Leulier F."/>
            <person name="Tamellini A."/>
        </authorList>
    </citation>
    <scope>NUCLEOTIDE SEQUENCE [LARGE SCALE GENOMIC DNA]</scope>
    <source>
        <strain evidence="6">ASF 502</strain>
    </source>
</reference>
<dbReference type="GO" id="GO:0046353">
    <property type="term" value="F:aminoglycoside 3-N-acetyltransferase activity"/>
    <property type="evidence" value="ECO:0007669"/>
    <property type="project" value="UniProtKB-EC"/>
</dbReference>
<evidence type="ECO:0000256" key="4">
    <source>
        <dbReference type="RuleBase" id="RU365031"/>
    </source>
</evidence>
<evidence type="ECO:0000256" key="3">
    <source>
        <dbReference type="ARBA" id="ARBA00023315"/>
    </source>
</evidence>
<gene>
    <name evidence="5" type="ORF">FMM80_20650</name>
</gene>
<evidence type="ECO:0000313" key="6">
    <source>
        <dbReference type="Proteomes" id="UP000474104"/>
    </source>
</evidence>
<dbReference type="SUPFAM" id="SSF110710">
    <property type="entry name" value="TTHA0583/YokD-like"/>
    <property type="match status" value="1"/>
</dbReference>
<name>A0A9X5H873_9FIRM</name>
<dbReference type="EC" id="2.3.1.-" evidence="4"/>
<dbReference type="PANTHER" id="PTHR11104:SF0">
    <property type="entry name" value="SPBETA PROPHAGE-DERIVED AMINOGLYCOSIDE N(3')-ACETYLTRANSFERASE-LIKE PROTEIN YOKD"/>
    <property type="match status" value="1"/>
</dbReference>
<comment type="catalytic activity">
    <reaction evidence="4">
        <text>a 2-deoxystreptamine antibiotic + acetyl-CoA = an N(3)-acetyl-2-deoxystreptamine antibiotic + CoA + H(+)</text>
        <dbReference type="Rhea" id="RHEA:12665"/>
        <dbReference type="ChEBI" id="CHEBI:15378"/>
        <dbReference type="ChEBI" id="CHEBI:57287"/>
        <dbReference type="ChEBI" id="CHEBI:57288"/>
        <dbReference type="ChEBI" id="CHEBI:57921"/>
        <dbReference type="ChEBI" id="CHEBI:77452"/>
        <dbReference type="EC" id="2.3.1.81"/>
    </reaction>
</comment>
<evidence type="ECO:0000256" key="1">
    <source>
        <dbReference type="ARBA" id="ARBA00006383"/>
    </source>
</evidence>
<dbReference type="InterPro" id="IPR028345">
    <property type="entry name" value="Antibiotic_NAT-like"/>
</dbReference>
<accession>A0A9X5H873</accession>
<protein>
    <recommendedName>
        <fullName evidence="4">Aminoglycoside N(3)-acetyltransferase</fullName>
        <ecNumber evidence="4">2.3.1.-</ecNumber>
    </recommendedName>
</protein>
<dbReference type="PANTHER" id="PTHR11104">
    <property type="entry name" value="AMINOGLYCOSIDE N3-ACETYLTRANSFERASE"/>
    <property type="match status" value="1"/>
</dbReference>
<evidence type="ECO:0000256" key="2">
    <source>
        <dbReference type="ARBA" id="ARBA00022679"/>
    </source>
</evidence>
<keyword evidence="4" id="KW-0046">Antibiotic resistance</keyword>
<proteinExistence type="inferred from homology"/>